<protein>
    <submittedName>
        <fullName evidence="2">Uncharacterized protein</fullName>
    </submittedName>
</protein>
<proteinExistence type="predicted"/>
<feature type="compositionally biased region" description="Basic residues" evidence="1">
    <location>
        <begin position="80"/>
        <end position="89"/>
    </location>
</feature>
<gene>
    <name evidence="2" type="ORF">CAL29_09095</name>
</gene>
<organism evidence="2 3">
    <name type="scientific">Bordetella genomosp. 10</name>
    <dbReference type="NCBI Taxonomy" id="1416804"/>
    <lineage>
        <taxon>Bacteria</taxon>
        <taxon>Pseudomonadati</taxon>
        <taxon>Pseudomonadota</taxon>
        <taxon>Betaproteobacteria</taxon>
        <taxon>Burkholderiales</taxon>
        <taxon>Alcaligenaceae</taxon>
        <taxon>Bordetella</taxon>
    </lineage>
</organism>
<reference evidence="3" key="1">
    <citation type="submission" date="2017-05" db="EMBL/GenBank/DDBJ databases">
        <title>Complete and WGS of Bordetella genogroups.</title>
        <authorList>
            <person name="Spilker T."/>
            <person name="Lipuma J."/>
        </authorList>
    </citation>
    <scope>NUCLEOTIDE SEQUENCE [LARGE SCALE GENOMIC DNA]</scope>
    <source>
        <strain evidence="3">AU16122</strain>
    </source>
</reference>
<accession>A0A261SLZ8</accession>
<dbReference type="EMBL" id="NEVM01000001">
    <property type="protein sequence ID" value="OZI38449.1"/>
    <property type="molecule type" value="Genomic_DNA"/>
</dbReference>
<dbReference type="AlphaFoldDB" id="A0A261SLZ8"/>
<dbReference type="Proteomes" id="UP000216020">
    <property type="component" value="Unassembled WGS sequence"/>
</dbReference>
<name>A0A261SLZ8_9BORD</name>
<evidence type="ECO:0000256" key="1">
    <source>
        <dbReference type="SAM" id="MobiDB-lite"/>
    </source>
</evidence>
<sequence length="115" mass="11442">MAGDAARAAITAAGPTESVGIAEAEGSTESVEIAEAERSTEAAGIAGPAGDAVATGLCRKGFMDVSWASAGRRTPPARVNGKRGARMHAAHPSCAGRAARKAAGRQNIHAGDYAV</sequence>
<evidence type="ECO:0000313" key="3">
    <source>
        <dbReference type="Proteomes" id="UP000216020"/>
    </source>
</evidence>
<evidence type="ECO:0000313" key="2">
    <source>
        <dbReference type="EMBL" id="OZI38449.1"/>
    </source>
</evidence>
<comment type="caution">
    <text evidence="2">The sequence shown here is derived from an EMBL/GenBank/DDBJ whole genome shotgun (WGS) entry which is preliminary data.</text>
</comment>
<keyword evidence="3" id="KW-1185">Reference proteome</keyword>
<feature type="region of interest" description="Disordered" evidence="1">
    <location>
        <begin position="69"/>
        <end position="115"/>
    </location>
</feature>